<dbReference type="InterPro" id="IPR005828">
    <property type="entry name" value="MFS_sugar_transport-like"/>
</dbReference>
<keyword evidence="4" id="KW-0762">Sugar transport</keyword>
<gene>
    <name evidence="10" type="ORF">HHI36_012357</name>
</gene>
<feature type="transmembrane region" description="Helical" evidence="8">
    <location>
        <begin position="414"/>
        <end position="435"/>
    </location>
</feature>
<evidence type="ECO:0000256" key="8">
    <source>
        <dbReference type="SAM" id="Phobius"/>
    </source>
</evidence>
<accession>A0ABD2NEU4</accession>
<feature type="transmembrane region" description="Helical" evidence="8">
    <location>
        <begin position="149"/>
        <end position="167"/>
    </location>
</feature>
<dbReference type="AlphaFoldDB" id="A0ABD2NEU4"/>
<keyword evidence="2" id="KW-0813">Transport</keyword>
<reference evidence="10 11" key="1">
    <citation type="journal article" date="2021" name="BMC Biol.">
        <title>Horizontally acquired antibacterial genes associated with adaptive radiation of ladybird beetles.</title>
        <authorList>
            <person name="Li H.S."/>
            <person name="Tang X.F."/>
            <person name="Huang Y.H."/>
            <person name="Xu Z.Y."/>
            <person name="Chen M.L."/>
            <person name="Du X.Y."/>
            <person name="Qiu B.Y."/>
            <person name="Chen P.T."/>
            <person name="Zhang W."/>
            <person name="Slipinski A."/>
            <person name="Escalona H.E."/>
            <person name="Waterhouse R.M."/>
            <person name="Zwick A."/>
            <person name="Pang H."/>
        </authorList>
    </citation>
    <scope>NUCLEOTIDE SEQUENCE [LARGE SCALE GENOMIC DNA]</scope>
    <source>
        <strain evidence="10">SYSU2018</strain>
    </source>
</reference>
<feature type="transmembrane region" description="Helical" evidence="8">
    <location>
        <begin position="293"/>
        <end position="311"/>
    </location>
</feature>
<evidence type="ECO:0000256" key="7">
    <source>
        <dbReference type="ARBA" id="ARBA00023136"/>
    </source>
</evidence>
<feature type="transmembrane region" description="Helical" evidence="8">
    <location>
        <begin position="62"/>
        <end position="81"/>
    </location>
</feature>
<dbReference type="Pfam" id="PF00083">
    <property type="entry name" value="Sugar_tr"/>
    <property type="match status" value="1"/>
</dbReference>
<evidence type="ECO:0000313" key="10">
    <source>
        <dbReference type="EMBL" id="KAL3276995.1"/>
    </source>
</evidence>
<proteinExistence type="predicted"/>
<feature type="transmembrane region" description="Helical" evidence="8">
    <location>
        <begin position="253"/>
        <end position="273"/>
    </location>
</feature>
<organism evidence="10 11">
    <name type="scientific">Cryptolaemus montrouzieri</name>
    <dbReference type="NCBI Taxonomy" id="559131"/>
    <lineage>
        <taxon>Eukaryota</taxon>
        <taxon>Metazoa</taxon>
        <taxon>Ecdysozoa</taxon>
        <taxon>Arthropoda</taxon>
        <taxon>Hexapoda</taxon>
        <taxon>Insecta</taxon>
        <taxon>Pterygota</taxon>
        <taxon>Neoptera</taxon>
        <taxon>Endopterygota</taxon>
        <taxon>Coleoptera</taxon>
        <taxon>Polyphaga</taxon>
        <taxon>Cucujiformia</taxon>
        <taxon>Coccinelloidea</taxon>
        <taxon>Coccinellidae</taxon>
        <taxon>Scymninae</taxon>
        <taxon>Scymnini</taxon>
        <taxon>Cryptolaemus</taxon>
    </lineage>
</organism>
<feature type="transmembrane region" description="Helical" evidence="8">
    <location>
        <begin position="352"/>
        <end position="373"/>
    </location>
</feature>
<dbReference type="SUPFAM" id="SSF103473">
    <property type="entry name" value="MFS general substrate transporter"/>
    <property type="match status" value="1"/>
</dbReference>
<name>A0ABD2NEU4_9CUCU</name>
<dbReference type="PANTHER" id="PTHR48021">
    <property type="match status" value="1"/>
</dbReference>
<dbReference type="GO" id="GO:0005886">
    <property type="term" value="C:plasma membrane"/>
    <property type="evidence" value="ECO:0007669"/>
    <property type="project" value="UniProtKB-SubCell"/>
</dbReference>
<feature type="transmembrane region" description="Helical" evidence="8">
    <location>
        <begin position="385"/>
        <end position="408"/>
    </location>
</feature>
<keyword evidence="11" id="KW-1185">Reference proteome</keyword>
<dbReference type="FunFam" id="1.20.1250.20:FF:000218">
    <property type="entry name" value="facilitated trehalose transporter Tret1"/>
    <property type="match status" value="1"/>
</dbReference>
<sequence length="465" mass="51330">MEATIQKTGSFKRTRMYISVFMGLFLAIAEGALSGWPSPAIYALSKANNTLGRALSENEEDLLASITTPGSVVGALLAVALSQKFGRKPILSIQGIPPLIFFLTMAFGKSLLLFDISRFISGMSIGGMYTILPLYICEIVEPEHRGKCCAGFGISMNIGILLCYVLGYNLSFFWFHLVLSLIPITFLILFPLLALESPYYILRTNPVEAEKFLREVRASENVSEELKRMKECVEETEQNTSINIFETKAMRKAIVLSLGMMTFIVFSGILVFQNYSGEIFEDADFSWSTQTELIIVAVMQLVISGFAIPLVERFKRKPLLCTSFAGCGISLIPLGTYFFMKDNGLNVTGYGWVPLVSLVGYVVSVNIAVGPLGKSVLGEFIPLKIKSITTAISTIYCSLGLFFTSLYFNDATKAIGRGVCFWIFAAAAICGSIFIRTCMVETKGKTLEEIQDEMNGIKKNNFRCK</sequence>
<dbReference type="Proteomes" id="UP001516400">
    <property type="component" value="Unassembled WGS sequence"/>
</dbReference>
<evidence type="ECO:0000259" key="9">
    <source>
        <dbReference type="PROSITE" id="PS50850"/>
    </source>
</evidence>
<evidence type="ECO:0000256" key="3">
    <source>
        <dbReference type="ARBA" id="ARBA00022475"/>
    </source>
</evidence>
<keyword evidence="5 8" id="KW-0812">Transmembrane</keyword>
<dbReference type="InterPro" id="IPR005829">
    <property type="entry name" value="Sugar_transporter_CS"/>
</dbReference>
<dbReference type="InterPro" id="IPR020846">
    <property type="entry name" value="MFS_dom"/>
</dbReference>
<keyword evidence="3" id="KW-1003">Cell membrane</keyword>
<evidence type="ECO:0000256" key="6">
    <source>
        <dbReference type="ARBA" id="ARBA00022989"/>
    </source>
</evidence>
<feature type="transmembrane region" description="Helical" evidence="8">
    <location>
        <begin position="93"/>
        <end position="113"/>
    </location>
</feature>
<evidence type="ECO:0000256" key="1">
    <source>
        <dbReference type="ARBA" id="ARBA00004651"/>
    </source>
</evidence>
<feature type="transmembrane region" description="Helical" evidence="8">
    <location>
        <begin position="318"/>
        <end position="340"/>
    </location>
</feature>
<protein>
    <recommendedName>
        <fullName evidence="9">Major facilitator superfamily (MFS) profile domain-containing protein</fullName>
    </recommendedName>
</protein>
<evidence type="ECO:0000313" key="11">
    <source>
        <dbReference type="Proteomes" id="UP001516400"/>
    </source>
</evidence>
<dbReference type="InterPro" id="IPR050549">
    <property type="entry name" value="MFS_Trehalose_Transporter"/>
</dbReference>
<evidence type="ECO:0000256" key="5">
    <source>
        <dbReference type="ARBA" id="ARBA00022692"/>
    </source>
</evidence>
<dbReference type="EMBL" id="JABFTP020000103">
    <property type="protein sequence ID" value="KAL3276995.1"/>
    <property type="molecule type" value="Genomic_DNA"/>
</dbReference>
<keyword evidence="6 8" id="KW-1133">Transmembrane helix</keyword>
<comment type="subcellular location">
    <subcellularLocation>
        <location evidence="1">Cell membrane</location>
        <topology evidence="1">Multi-pass membrane protein</topology>
    </subcellularLocation>
</comment>
<dbReference type="PROSITE" id="PS50850">
    <property type="entry name" value="MFS"/>
    <property type="match status" value="1"/>
</dbReference>
<feature type="transmembrane region" description="Helical" evidence="8">
    <location>
        <begin position="20"/>
        <end position="42"/>
    </location>
</feature>
<dbReference type="PROSITE" id="PS00217">
    <property type="entry name" value="SUGAR_TRANSPORT_2"/>
    <property type="match status" value="1"/>
</dbReference>
<dbReference type="InterPro" id="IPR036259">
    <property type="entry name" value="MFS_trans_sf"/>
</dbReference>
<dbReference type="Gene3D" id="1.20.1250.20">
    <property type="entry name" value="MFS general substrate transporter like domains"/>
    <property type="match status" value="1"/>
</dbReference>
<dbReference type="PANTHER" id="PTHR48021:SF47">
    <property type="entry name" value="GH17672P"/>
    <property type="match status" value="1"/>
</dbReference>
<keyword evidence="7 8" id="KW-0472">Membrane</keyword>
<evidence type="ECO:0000256" key="2">
    <source>
        <dbReference type="ARBA" id="ARBA00022448"/>
    </source>
</evidence>
<feature type="transmembrane region" description="Helical" evidence="8">
    <location>
        <begin position="173"/>
        <end position="195"/>
    </location>
</feature>
<evidence type="ECO:0000256" key="4">
    <source>
        <dbReference type="ARBA" id="ARBA00022597"/>
    </source>
</evidence>
<feature type="domain" description="Major facilitator superfamily (MFS) profile" evidence="9">
    <location>
        <begin position="16"/>
        <end position="443"/>
    </location>
</feature>
<comment type="caution">
    <text evidence="10">The sequence shown here is derived from an EMBL/GenBank/DDBJ whole genome shotgun (WGS) entry which is preliminary data.</text>
</comment>
<feature type="transmembrane region" description="Helical" evidence="8">
    <location>
        <begin position="119"/>
        <end position="137"/>
    </location>
</feature>